<keyword evidence="1" id="KW-0805">Transcription regulation</keyword>
<name>A0A3M2JLS7_9CELL</name>
<dbReference type="Gene3D" id="3.40.50.2300">
    <property type="match status" value="2"/>
</dbReference>
<dbReference type="AlphaFoldDB" id="A0A3M2JLS7"/>
<evidence type="ECO:0000313" key="5">
    <source>
        <dbReference type="EMBL" id="RMI12780.1"/>
    </source>
</evidence>
<proteinExistence type="predicted"/>
<sequence>MRVTLRDVAERAGVSFKTVSNVLNDHPHVSAATRERVREAVTELGYRPNTSARSLRHGRSGILALAVPELTSPYFAALASAASRAAKERGRVLVIEETRGDAEGERIALVELTSRLVDGVVLSPLVTSAAEVVHRIGRTPVVLLGEQHLALPADHVAIDSVAAARAVTEHLLATGRRRIAVIGRQADGTTGGQRWHGHLQALAAAGLEPDERRAVSVGAYRRSDGAEAVRRLLRSGERPDAVLCFNDLLALGALHALHEAGLDVPGDVAVAGFDDLEEARYRGLTSVAPDLDLLAGEAVRLLVRRVEDPDARPVRVDIPFRLEVRGSTVPGR</sequence>
<feature type="domain" description="HTH lacI-type" evidence="4">
    <location>
        <begin position="3"/>
        <end position="57"/>
    </location>
</feature>
<dbReference type="Pfam" id="PF00356">
    <property type="entry name" value="LacI"/>
    <property type="match status" value="1"/>
</dbReference>
<comment type="caution">
    <text evidence="5">The sequence shown here is derived from an EMBL/GenBank/DDBJ whole genome shotgun (WGS) entry which is preliminary data.</text>
</comment>
<evidence type="ECO:0000256" key="3">
    <source>
        <dbReference type="ARBA" id="ARBA00023163"/>
    </source>
</evidence>
<evidence type="ECO:0000313" key="6">
    <source>
        <dbReference type="Proteomes" id="UP000269289"/>
    </source>
</evidence>
<dbReference type="EMBL" id="RFFI01000029">
    <property type="protein sequence ID" value="RMI12780.1"/>
    <property type="molecule type" value="Genomic_DNA"/>
</dbReference>
<dbReference type="SUPFAM" id="SSF47413">
    <property type="entry name" value="lambda repressor-like DNA-binding domains"/>
    <property type="match status" value="1"/>
</dbReference>
<dbReference type="CDD" id="cd01392">
    <property type="entry name" value="HTH_LacI"/>
    <property type="match status" value="1"/>
</dbReference>
<dbReference type="Proteomes" id="UP000269289">
    <property type="component" value="Unassembled WGS sequence"/>
</dbReference>
<dbReference type="InterPro" id="IPR000843">
    <property type="entry name" value="HTH_LacI"/>
</dbReference>
<dbReference type="PROSITE" id="PS50932">
    <property type="entry name" value="HTH_LACI_2"/>
    <property type="match status" value="1"/>
</dbReference>
<dbReference type="PANTHER" id="PTHR30146:SF153">
    <property type="entry name" value="LACTOSE OPERON REPRESSOR"/>
    <property type="match status" value="1"/>
</dbReference>
<keyword evidence="3" id="KW-0804">Transcription</keyword>
<dbReference type="InterPro" id="IPR028082">
    <property type="entry name" value="Peripla_BP_I"/>
</dbReference>
<dbReference type="Pfam" id="PF13377">
    <property type="entry name" value="Peripla_BP_3"/>
    <property type="match status" value="1"/>
</dbReference>
<dbReference type="GO" id="GO:0003700">
    <property type="term" value="F:DNA-binding transcription factor activity"/>
    <property type="evidence" value="ECO:0007669"/>
    <property type="project" value="TreeGrafter"/>
</dbReference>
<accession>A0A3M2JLS7</accession>
<dbReference type="PROSITE" id="PS00356">
    <property type="entry name" value="HTH_LACI_1"/>
    <property type="match status" value="1"/>
</dbReference>
<evidence type="ECO:0000256" key="1">
    <source>
        <dbReference type="ARBA" id="ARBA00023015"/>
    </source>
</evidence>
<gene>
    <name evidence="5" type="ORF">EBM89_07090</name>
</gene>
<dbReference type="SUPFAM" id="SSF53822">
    <property type="entry name" value="Periplasmic binding protein-like I"/>
    <property type="match status" value="1"/>
</dbReference>
<keyword evidence="6" id="KW-1185">Reference proteome</keyword>
<dbReference type="OrthoDB" id="2854648at2"/>
<dbReference type="Gene3D" id="1.10.260.40">
    <property type="entry name" value="lambda repressor-like DNA-binding domains"/>
    <property type="match status" value="1"/>
</dbReference>
<dbReference type="InterPro" id="IPR010982">
    <property type="entry name" value="Lambda_DNA-bd_dom_sf"/>
</dbReference>
<dbReference type="InterPro" id="IPR046335">
    <property type="entry name" value="LacI/GalR-like_sensor"/>
</dbReference>
<protein>
    <submittedName>
        <fullName evidence="5">LacI family transcriptional regulator</fullName>
    </submittedName>
</protein>
<evidence type="ECO:0000259" key="4">
    <source>
        <dbReference type="PROSITE" id="PS50932"/>
    </source>
</evidence>
<reference evidence="5 6" key="1">
    <citation type="submission" date="2018-10" db="EMBL/GenBank/DDBJ databases">
        <title>Isolation, diversity and antifungal activity of actinobacteria from wheat.</title>
        <authorList>
            <person name="Han C."/>
        </authorList>
    </citation>
    <scope>NUCLEOTIDE SEQUENCE [LARGE SCALE GENOMIC DNA]</scope>
    <source>
        <strain evidence="5 6">NEAU-YY56</strain>
    </source>
</reference>
<dbReference type="CDD" id="cd06267">
    <property type="entry name" value="PBP1_LacI_sugar_binding-like"/>
    <property type="match status" value="1"/>
</dbReference>
<evidence type="ECO:0000256" key="2">
    <source>
        <dbReference type="ARBA" id="ARBA00023125"/>
    </source>
</evidence>
<dbReference type="PANTHER" id="PTHR30146">
    <property type="entry name" value="LACI-RELATED TRANSCRIPTIONAL REPRESSOR"/>
    <property type="match status" value="1"/>
</dbReference>
<dbReference type="SMART" id="SM00354">
    <property type="entry name" value="HTH_LACI"/>
    <property type="match status" value="1"/>
</dbReference>
<organism evidence="5 6">
    <name type="scientific">Cellulomonas triticagri</name>
    <dbReference type="NCBI Taxonomy" id="2483352"/>
    <lineage>
        <taxon>Bacteria</taxon>
        <taxon>Bacillati</taxon>
        <taxon>Actinomycetota</taxon>
        <taxon>Actinomycetes</taxon>
        <taxon>Micrococcales</taxon>
        <taxon>Cellulomonadaceae</taxon>
        <taxon>Cellulomonas</taxon>
    </lineage>
</organism>
<dbReference type="GO" id="GO:0000976">
    <property type="term" value="F:transcription cis-regulatory region binding"/>
    <property type="evidence" value="ECO:0007669"/>
    <property type="project" value="TreeGrafter"/>
</dbReference>
<dbReference type="RefSeq" id="WP_122148749.1">
    <property type="nucleotide sequence ID" value="NZ_RFFI01000029.1"/>
</dbReference>
<keyword evidence="2" id="KW-0238">DNA-binding</keyword>